<keyword evidence="4 6" id="KW-1133">Transmembrane helix</keyword>
<feature type="domain" description="Na+/H+ antiporter NhaC-like C-terminal" evidence="7">
    <location>
        <begin position="160"/>
        <end position="490"/>
    </location>
</feature>
<evidence type="ECO:0000256" key="1">
    <source>
        <dbReference type="ARBA" id="ARBA00004651"/>
    </source>
</evidence>
<feature type="transmembrane region" description="Helical" evidence="6">
    <location>
        <begin position="12"/>
        <end position="38"/>
    </location>
</feature>
<feature type="transmembrane region" description="Helical" evidence="6">
    <location>
        <begin position="304"/>
        <end position="322"/>
    </location>
</feature>
<keyword evidence="2" id="KW-1003">Cell membrane</keyword>
<feature type="transmembrane region" description="Helical" evidence="6">
    <location>
        <begin position="384"/>
        <end position="403"/>
    </location>
</feature>
<name>A0ABS2R2W5_9BACI</name>
<evidence type="ECO:0000256" key="2">
    <source>
        <dbReference type="ARBA" id="ARBA00022475"/>
    </source>
</evidence>
<feature type="transmembrane region" description="Helical" evidence="6">
    <location>
        <begin position="264"/>
        <end position="284"/>
    </location>
</feature>
<dbReference type="PANTHER" id="PTHR43478">
    <property type="entry name" value="NA+/H+ ANTIPORTER-RELATED"/>
    <property type="match status" value="1"/>
</dbReference>
<evidence type="ECO:0000256" key="3">
    <source>
        <dbReference type="ARBA" id="ARBA00022692"/>
    </source>
</evidence>
<keyword evidence="3 6" id="KW-0812">Transmembrane</keyword>
<comment type="caution">
    <text evidence="8">The sequence shown here is derived from an EMBL/GenBank/DDBJ whole genome shotgun (WGS) entry which is preliminary data.</text>
</comment>
<feature type="transmembrane region" description="Helical" evidence="6">
    <location>
        <begin position="156"/>
        <end position="183"/>
    </location>
</feature>
<evidence type="ECO:0000313" key="8">
    <source>
        <dbReference type="EMBL" id="MBM7713982.1"/>
    </source>
</evidence>
<protein>
    <submittedName>
        <fullName evidence="8">Na+/H+ antiporter NhaC</fullName>
    </submittedName>
</protein>
<dbReference type="Proteomes" id="UP000823485">
    <property type="component" value="Unassembled WGS sequence"/>
</dbReference>
<dbReference type="EMBL" id="JAFBFH010000004">
    <property type="protein sequence ID" value="MBM7713982.1"/>
    <property type="molecule type" value="Genomic_DNA"/>
</dbReference>
<evidence type="ECO:0000256" key="4">
    <source>
        <dbReference type="ARBA" id="ARBA00022989"/>
    </source>
</evidence>
<evidence type="ECO:0000259" key="7">
    <source>
        <dbReference type="Pfam" id="PF03553"/>
    </source>
</evidence>
<feature type="transmembrane region" description="Helical" evidence="6">
    <location>
        <begin position="203"/>
        <end position="220"/>
    </location>
</feature>
<sequence>MENSILSLLPPLLAVVMVMLTRRVLLSLGTGIVVSALLLGKGDVVATFILIWEAVKGIFLKEDGFDTWNIYIILFLFILGAITALINITGGSKAFGEWALTKVKSRIGAQILSAILGIAIFIDDYFNALAVGQVARPITDRHRVSRAKLAYIIDSTSAPVCVVSPVSSWGAFIIGIVGTVFATHNINDISAFAAFLEMIPMNLYVWAALGLVFITVSRNIDFGSMKMHERHTMETGVPYDPKKEIPGEIKEDLPVGENGTVGDLIVPIVTLFIGTIAVIVWSGLKNSDSVTAPIDIFGNADVSLALVCGGVISLAITIFLFIRQQVAHRKLHSSLLLTGIRFGIQSMVPAVLILVFAWTITSLIDQLGTGVYLGNIVAKSSLNISFLPFIVFVFAGLMAFATGTSWGSFGILLPIAGQIVATTDVSMLLPVMASVLAGAVFGDHCSPISDTTILSSTGAGCNHIDHVLTQLPYALTAAAISGAGYIVLGLTHSTIWGLVTVAALLLIFALFFKQNDFGHKTLKTK</sequence>
<dbReference type="RefSeq" id="WP_077111126.1">
    <property type="nucleotide sequence ID" value="NZ_JAFBFH010000004.1"/>
</dbReference>
<keyword evidence="5 6" id="KW-0472">Membrane</keyword>
<gene>
    <name evidence="8" type="ORF">JOC94_000952</name>
</gene>
<keyword evidence="9" id="KW-1185">Reference proteome</keyword>
<reference evidence="8 9" key="1">
    <citation type="submission" date="2021-01" db="EMBL/GenBank/DDBJ databases">
        <title>Genomic Encyclopedia of Type Strains, Phase IV (KMG-IV): sequencing the most valuable type-strain genomes for metagenomic binning, comparative biology and taxonomic classification.</title>
        <authorList>
            <person name="Goeker M."/>
        </authorList>
    </citation>
    <scope>NUCLEOTIDE SEQUENCE [LARGE SCALE GENOMIC DNA]</scope>
    <source>
        <strain evidence="8 9">DSM 105453</strain>
    </source>
</reference>
<evidence type="ECO:0000313" key="9">
    <source>
        <dbReference type="Proteomes" id="UP000823485"/>
    </source>
</evidence>
<dbReference type="Pfam" id="PF03553">
    <property type="entry name" value="Na_H_antiporter"/>
    <property type="match status" value="1"/>
</dbReference>
<proteinExistence type="predicted"/>
<feature type="transmembrane region" description="Helical" evidence="6">
    <location>
        <begin position="44"/>
        <end position="61"/>
    </location>
</feature>
<accession>A0ABS2R2W5</accession>
<feature type="transmembrane region" description="Helical" evidence="6">
    <location>
        <begin position="68"/>
        <end position="89"/>
    </location>
</feature>
<dbReference type="InterPro" id="IPR018461">
    <property type="entry name" value="Na/H_Antiport_NhaC-like_C"/>
</dbReference>
<evidence type="ECO:0000256" key="6">
    <source>
        <dbReference type="SAM" id="Phobius"/>
    </source>
</evidence>
<comment type="subcellular location">
    <subcellularLocation>
        <location evidence="1">Cell membrane</location>
        <topology evidence="1">Multi-pass membrane protein</topology>
    </subcellularLocation>
</comment>
<feature type="transmembrane region" description="Helical" evidence="6">
    <location>
        <begin position="342"/>
        <end position="364"/>
    </location>
</feature>
<dbReference type="PANTHER" id="PTHR43478:SF1">
    <property type="entry name" value="NA+_H+ ANTIPORTER NHAC-LIKE C-TERMINAL DOMAIN-CONTAINING PROTEIN"/>
    <property type="match status" value="1"/>
</dbReference>
<feature type="transmembrane region" description="Helical" evidence="6">
    <location>
        <begin position="494"/>
        <end position="512"/>
    </location>
</feature>
<feature type="transmembrane region" description="Helical" evidence="6">
    <location>
        <begin position="471"/>
        <end position="488"/>
    </location>
</feature>
<evidence type="ECO:0000256" key="5">
    <source>
        <dbReference type="ARBA" id="ARBA00023136"/>
    </source>
</evidence>
<organism evidence="8 9">
    <name type="scientific">Siminovitchia thermophila</name>
    <dbReference type="NCBI Taxonomy" id="1245522"/>
    <lineage>
        <taxon>Bacteria</taxon>
        <taxon>Bacillati</taxon>
        <taxon>Bacillota</taxon>
        <taxon>Bacilli</taxon>
        <taxon>Bacillales</taxon>
        <taxon>Bacillaceae</taxon>
        <taxon>Siminovitchia</taxon>
    </lineage>
</organism>